<dbReference type="PANTHER" id="PTHR43208:SF1">
    <property type="entry name" value="ABC TRANSPORTER SUBSTRATE-BINDING PROTEIN"/>
    <property type="match status" value="1"/>
</dbReference>
<dbReference type="AlphaFoldDB" id="A0A261V105"/>
<evidence type="ECO:0000313" key="4">
    <source>
        <dbReference type="Proteomes" id="UP000216885"/>
    </source>
</evidence>
<dbReference type="Proteomes" id="UP000216885">
    <property type="component" value="Unassembled WGS sequence"/>
</dbReference>
<evidence type="ECO:0000313" key="3">
    <source>
        <dbReference type="EMBL" id="OZI67605.1"/>
    </source>
</evidence>
<protein>
    <submittedName>
        <fullName evidence="3">BMP family ABC transporter substrate-binding protein</fullName>
    </submittedName>
</protein>
<dbReference type="InterPro" id="IPR052910">
    <property type="entry name" value="ABC-Purine-Binding"/>
</dbReference>
<keyword evidence="1" id="KW-0732">Signal</keyword>
<dbReference type="PANTHER" id="PTHR43208">
    <property type="entry name" value="ABC TRANSPORTER SUBSTRATE-BINDING PROTEIN"/>
    <property type="match status" value="1"/>
</dbReference>
<dbReference type="Gene3D" id="3.40.50.2300">
    <property type="match status" value="2"/>
</dbReference>
<accession>A0A261V105</accession>
<dbReference type="EMBL" id="NEVQ01000001">
    <property type="protein sequence ID" value="OZI67605.1"/>
    <property type="molecule type" value="Genomic_DNA"/>
</dbReference>
<organism evidence="3 4">
    <name type="scientific">Bordetella genomosp. 4</name>
    <dbReference type="NCBI Taxonomy" id="463044"/>
    <lineage>
        <taxon>Bacteria</taxon>
        <taxon>Pseudomonadati</taxon>
        <taxon>Pseudomonadota</taxon>
        <taxon>Betaproteobacteria</taxon>
        <taxon>Burkholderiales</taxon>
        <taxon>Alcaligenaceae</taxon>
        <taxon>Bordetella</taxon>
    </lineage>
</organism>
<dbReference type="Pfam" id="PF02608">
    <property type="entry name" value="Bmp"/>
    <property type="match status" value="1"/>
</dbReference>
<evidence type="ECO:0000259" key="2">
    <source>
        <dbReference type="Pfam" id="PF02608"/>
    </source>
</evidence>
<reference evidence="3 4" key="1">
    <citation type="submission" date="2017-05" db="EMBL/GenBank/DDBJ databases">
        <title>Complete and WGS of Bordetella genogroups.</title>
        <authorList>
            <person name="Spilker T."/>
            <person name="LiPuma J."/>
        </authorList>
    </citation>
    <scope>NUCLEOTIDE SEQUENCE [LARGE SCALE GENOMIC DNA]</scope>
    <source>
        <strain evidence="3 4">AU9919</strain>
    </source>
</reference>
<evidence type="ECO:0000256" key="1">
    <source>
        <dbReference type="ARBA" id="ARBA00022729"/>
    </source>
</evidence>
<keyword evidence="4" id="KW-1185">Reference proteome</keyword>
<dbReference type="CDD" id="cd06304">
    <property type="entry name" value="PBP1_BmpA_Med_PnrA-like"/>
    <property type="match status" value="1"/>
</dbReference>
<dbReference type="RefSeq" id="WP_094823995.1">
    <property type="nucleotide sequence ID" value="NZ_NEVO01000019.1"/>
</dbReference>
<gene>
    <name evidence="3" type="ORF">CAL20_00745</name>
</gene>
<comment type="caution">
    <text evidence="3">The sequence shown here is derived from an EMBL/GenBank/DDBJ whole genome shotgun (WGS) entry which is preliminary data.</text>
</comment>
<dbReference type="InterPro" id="IPR028082">
    <property type="entry name" value="Peripla_BP_I"/>
</dbReference>
<dbReference type="GO" id="GO:0005886">
    <property type="term" value="C:plasma membrane"/>
    <property type="evidence" value="ECO:0007669"/>
    <property type="project" value="InterPro"/>
</dbReference>
<proteinExistence type="predicted"/>
<dbReference type="OrthoDB" id="9769871at2"/>
<name>A0A261V105_9BORD</name>
<feature type="domain" description="ABC transporter substrate-binding protein PnrA-like" evidence="2">
    <location>
        <begin position="53"/>
        <end position="281"/>
    </location>
</feature>
<sequence>MTIGASLPTTELTRRRALLQLGAAVGAILIAGKLHAQSDDKIKVAAVYTVPIGQPWASRVHKALVLARTRGEIDYLYSENILPENYEATMRKYARQGVQLIIGEAFSSESSVYRIAKEYPNIAFLVGSTNRPQQPNLSVFNNYIQEPVYLAGMLAGGMSRTGTIGLIACDPIPGINRLLHAFMDGVREINPDAKFLLTFIHSRFDPLKAKQAALSQIDQGADVLYAEHFGAAEAAEQRGKLIISNIVDMQAQYPDTVISSAVWDMAPTIERALTMVKRGTFKADDYGKYSQMRYQGAMLAPLGTFKDKVPSALIARVEARQQTMLDGRFTIKLNDAPLSPTGRSATQMSGK</sequence>
<dbReference type="SUPFAM" id="SSF53822">
    <property type="entry name" value="Periplasmic binding protein-like I"/>
    <property type="match status" value="1"/>
</dbReference>
<dbReference type="InterPro" id="IPR003760">
    <property type="entry name" value="PnrA-like"/>
</dbReference>